<dbReference type="Gene3D" id="3.40.50.300">
    <property type="entry name" value="P-loop containing nucleotide triphosphate hydrolases"/>
    <property type="match status" value="1"/>
</dbReference>
<comment type="caution">
    <text evidence="1">The sequence shown here is derived from an EMBL/GenBank/DDBJ whole genome shotgun (WGS) entry which is preliminary data.</text>
</comment>
<organism evidence="1 2">
    <name type="scientific">Rhizophagus irregularis</name>
    <dbReference type="NCBI Taxonomy" id="588596"/>
    <lineage>
        <taxon>Eukaryota</taxon>
        <taxon>Fungi</taxon>
        <taxon>Fungi incertae sedis</taxon>
        <taxon>Mucoromycota</taxon>
        <taxon>Glomeromycotina</taxon>
        <taxon>Glomeromycetes</taxon>
        <taxon>Glomerales</taxon>
        <taxon>Glomeraceae</taxon>
        <taxon>Rhizophagus</taxon>
    </lineage>
</organism>
<evidence type="ECO:0000313" key="2">
    <source>
        <dbReference type="Proteomes" id="UP000234323"/>
    </source>
</evidence>
<proteinExistence type="predicted"/>
<dbReference type="PANTHER" id="PTHR47642">
    <property type="entry name" value="ATP-DEPENDENT DNA HELICASE"/>
    <property type="match status" value="1"/>
</dbReference>
<dbReference type="EMBL" id="LLXI01001972">
    <property type="protein sequence ID" value="PKY55813.1"/>
    <property type="molecule type" value="Genomic_DNA"/>
</dbReference>
<dbReference type="VEuPathDB" id="FungiDB:RhiirFUN_013061"/>
<dbReference type="Proteomes" id="UP000234323">
    <property type="component" value="Unassembled WGS sequence"/>
</dbReference>
<dbReference type="InterPro" id="IPR051055">
    <property type="entry name" value="PIF1_helicase"/>
</dbReference>
<sequence length="207" mass="23608">MPTQLSTILYISNYKESTAPNLFIGSTTGITRLNENDLIQTFNMTIFYPINPSTPCYIPKLTNGQVLSVNNCKFSLENNNEIDNIRSQTIYSTLRICEMQNRSQTLAFYDYEFFKNLQQIDTIIIDEISMISATLLSFISDVIVALTVHKTQGLTLSKVSLFLDNQIFSAGQTYVVLNRYPNWSNIYIATLNPSTIITDQSMIEEYE</sequence>
<dbReference type="AlphaFoldDB" id="A0A2I1HAA4"/>
<evidence type="ECO:0000313" key="1">
    <source>
        <dbReference type="EMBL" id="PKY55813.1"/>
    </source>
</evidence>
<dbReference type="InterPro" id="IPR027417">
    <property type="entry name" value="P-loop_NTPase"/>
</dbReference>
<name>A0A2I1HAA4_9GLOM</name>
<reference evidence="1 2" key="1">
    <citation type="submission" date="2015-10" db="EMBL/GenBank/DDBJ databases">
        <title>Genome analyses suggest a sexual origin of heterokaryosis in a supposedly ancient asexual fungus.</title>
        <authorList>
            <person name="Ropars J."/>
            <person name="Sedzielewska K."/>
            <person name="Noel J."/>
            <person name="Charron P."/>
            <person name="Farinelli L."/>
            <person name="Marton T."/>
            <person name="Kruger M."/>
            <person name="Pelin A."/>
            <person name="Brachmann A."/>
            <person name="Corradi N."/>
        </authorList>
    </citation>
    <scope>NUCLEOTIDE SEQUENCE [LARGE SCALE GENOMIC DNA]</scope>
    <source>
        <strain evidence="1 2">A4</strain>
    </source>
</reference>
<dbReference type="VEuPathDB" id="FungiDB:RhiirA1_411611"/>
<protein>
    <submittedName>
        <fullName evidence="1">Uncharacterized protein</fullName>
    </submittedName>
</protein>
<keyword evidence="2" id="KW-1185">Reference proteome</keyword>
<dbReference type="SUPFAM" id="SSF52540">
    <property type="entry name" value="P-loop containing nucleoside triphosphate hydrolases"/>
    <property type="match status" value="1"/>
</dbReference>
<gene>
    <name evidence="1" type="ORF">RhiirA4_548913</name>
</gene>
<accession>A0A2I1HAA4</accession>